<evidence type="ECO:0000256" key="1">
    <source>
        <dbReference type="SAM" id="MobiDB-lite"/>
    </source>
</evidence>
<organism evidence="2 3">
    <name type="scientific">Zapornia atra</name>
    <name type="common">Henderson crake</name>
    <dbReference type="NCBI Taxonomy" id="2585822"/>
    <lineage>
        <taxon>Eukaryota</taxon>
        <taxon>Metazoa</taxon>
        <taxon>Chordata</taxon>
        <taxon>Craniata</taxon>
        <taxon>Vertebrata</taxon>
        <taxon>Euteleostomi</taxon>
        <taxon>Archelosauria</taxon>
        <taxon>Archosauria</taxon>
        <taxon>Dinosauria</taxon>
        <taxon>Saurischia</taxon>
        <taxon>Theropoda</taxon>
        <taxon>Coelurosauria</taxon>
        <taxon>Aves</taxon>
        <taxon>Neognathae</taxon>
        <taxon>Neoaves</taxon>
        <taxon>Gruiformes</taxon>
        <taxon>Rallidae</taxon>
        <taxon>Zapornia</taxon>
    </lineage>
</organism>
<feature type="compositionally biased region" description="Basic and acidic residues" evidence="1">
    <location>
        <begin position="42"/>
        <end position="53"/>
    </location>
</feature>
<sequence>MGQEACKHAWPKPAGGYQTITGRRYGRRHAYVSFRPSLNGQGRDEHQHDEDREGLELEDVQEENSLRSSPLGQVSSHLLDEPLLENTGTAEPGCQNAPRQAIEANTSPLSVFCYGLEGKEIPGNFMNPYEDSEDLAEYASGGCNDLNGQNGIAFVSIDAYEPDSSDGEEDEDQDSFSVAREEASIVQEALDNVFSELQKDVESFTDLQSQLSTLSHRISGQCCEEAGPIPLMSYFSMDPGLACPNNRTFRSSAEDQAILGSNPNGANYETQLINNTVHGEVGTPVAITNELNVNDRYTDEESSPELFVRCKSRKQNTADQVEGEKLLTSDEEESSWGRTEIAEVQQGCVECALRSKEEMSSRMFFDSRQREGHHKTLEGDLMKNAVVQGDSPSDKDDDSSECSDGEWPTAVPPYFTAAERDQSSSEESWETVPGREESEPEVQSSSSGLEENTDFCFEGGEQASLEEGEIPWLQYQEAVESSSDEENDPVGDFVYPGFFLLDGNNNLEDDFDVSEDLDVEWRLLDEFDDGLGLAQSVSYVDPQFLPFTALE</sequence>
<feature type="compositionally biased region" description="Acidic residues" evidence="1">
    <location>
        <begin position="395"/>
        <end position="404"/>
    </location>
</feature>
<name>A0A7L3F839_9GRUI</name>
<feature type="region of interest" description="Disordered" evidence="1">
    <location>
        <begin position="376"/>
        <end position="469"/>
    </location>
</feature>
<protein>
    <submittedName>
        <fullName evidence="2">PJA2 ligase</fullName>
    </submittedName>
</protein>
<keyword evidence="3" id="KW-1185">Reference proteome</keyword>
<dbReference type="AlphaFoldDB" id="A0A7L3F839"/>
<feature type="region of interest" description="Disordered" evidence="1">
    <location>
        <begin position="318"/>
        <end position="337"/>
    </location>
</feature>
<accession>A0A7L3F839</accession>
<keyword evidence="2" id="KW-0436">Ligase</keyword>
<proteinExistence type="predicted"/>
<feature type="non-terminal residue" evidence="2">
    <location>
        <position position="1"/>
    </location>
</feature>
<dbReference type="GO" id="GO:0016874">
    <property type="term" value="F:ligase activity"/>
    <property type="evidence" value="ECO:0007669"/>
    <property type="project" value="UniProtKB-KW"/>
</dbReference>
<gene>
    <name evidence="2" type="primary">Pja2</name>
    <name evidence="2" type="ORF">ZAPATR_R13672</name>
</gene>
<reference evidence="2 3" key="1">
    <citation type="submission" date="2019-09" db="EMBL/GenBank/DDBJ databases">
        <title>Bird 10,000 Genomes (B10K) Project - Family phase.</title>
        <authorList>
            <person name="Zhang G."/>
        </authorList>
    </citation>
    <scope>NUCLEOTIDE SEQUENCE [LARGE SCALE GENOMIC DNA]</scope>
    <source>
        <strain evidence="2">B10K-DU-011-47</strain>
        <tissue evidence="2">Mixed tissue sample</tissue>
    </source>
</reference>
<feature type="non-terminal residue" evidence="2">
    <location>
        <position position="551"/>
    </location>
</feature>
<evidence type="ECO:0000313" key="2">
    <source>
        <dbReference type="EMBL" id="NXT75545.1"/>
    </source>
</evidence>
<comment type="caution">
    <text evidence="2">The sequence shown here is derived from an EMBL/GenBank/DDBJ whole genome shotgun (WGS) entry which is preliminary data.</text>
</comment>
<evidence type="ECO:0000313" key="3">
    <source>
        <dbReference type="Proteomes" id="UP000557426"/>
    </source>
</evidence>
<feature type="region of interest" description="Disordered" evidence="1">
    <location>
        <begin position="1"/>
        <end position="21"/>
    </location>
</feature>
<dbReference type="EMBL" id="VZTU01006707">
    <property type="protein sequence ID" value="NXT75545.1"/>
    <property type="molecule type" value="Genomic_DNA"/>
</dbReference>
<dbReference type="Proteomes" id="UP000557426">
    <property type="component" value="Unassembled WGS sequence"/>
</dbReference>
<feature type="region of interest" description="Disordered" evidence="1">
    <location>
        <begin position="34"/>
        <end position="53"/>
    </location>
</feature>